<keyword evidence="2" id="KW-0067">ATP-binding</keyword>
<gene>
    <name evidence="2" type="ORF">ACFFQ6_28900</name>
</gene>
<comment type="caution">
    <text evidence="2">The sequence shown here is derived from an EMBL/GenBank/DDBJ whole genome shotgun (WGS) entry which is preliminary data.</text>
</comment>
<dbReference type="GO" id="GO:0005524">
    <property type="term" value="F:ATP binding"/>
    <property type="evidence" value="ECO:0007669"/>
    <property type="project" value="UniProtKB-KW"/>
</dbReference>
<dbReference type="Gene3D" id="3.30.565.10">
    <property type="entry name" value="Histidine kinase-like ATPase, C-terminal domain"/>
    <property type="match status" value="1"/>
</dbReference>
<dbReference type="RefSeq" id="WP_157838978.1">
    <property type="nucleotide sequence ID" value="NZ_JBHMAS010000078.1"/>
</dbReference>
<keyword evidence="2" id="KW-0547">Nucleotide-binding</keyword>
<sequence>MPMCFEQATVSPTASSLSLSVPASPDHLWMLRSMVRTVVSRHPLSRDALDDLVLAVDEAAAILVSHARSASAVVCVVDSGPGSLRVYLTATTHAPVDALSSSFGWFVLAALVDNATLDQKPARPPAANELSVTISVEKAFPSGG</sequence>
<feature type="domain" description="Histidine kinase/HSP90-like ATPase" evidence="1">
    <location>
        <begin position="21"/>
        <end position="118"/>
    </location>
</feature>
<evidence type="ECO:0000259" key="1">
    <source>
        <dbReference type="Pfam" id="PF13581"/>
    </source>
</evidence>
<evidence type="ECO:0000313" key="3">
    <source>
        <dbReference type="Proteomes" id="UP001589587"/>
    </source>
</evidence>
<dbReference type="InterPro" id="IPR036890">
    <property type="entry name" value="HATPase_C_sf"/>
</dbReference>
<dbReference type="Pfam" id="PF13581">
    <property type="entry name" value="HATPase_c_2"/>
    <property type="match status" value="1"/>
</dbReference>
<accession>A0ABV5XQ13</accession>
<dbReference type="InterPro" id="IPR003594">
    <property type="entry name" value="HATPase_dom"/>
</dbReference>
<dbReference type="Proteomes" id="UP001589587">
    <property type="component" value="Unassembled WGS sequence"/>
</dbReference>
<reference evidence="2 3" key="1">
    <citation type="submission" date="2024-09" db="EMBL/GenBank/DDBJ databases">
        <authorList>
            <person name="Sun Q."/>
            <person name="Mori K."/>
        </authorList>
    </citation>
    <scope>NUCLEOTIDE SEQUENCE [LARGE SCALE GENOMIC DNA]</scope>
    <source>
        <strain evidence="2 3">JCM 11411</strain>
    </source>
</reference>
<proteinExistence type="predicted"/>
<dbReference type="EMBL" id="JBHMAS010000078">
    <property type="protein sequence ID" value="MFB9783722.1"/>
    <property type="molecule type" value="Genomic_DNA"/>
</dbReference>
<protein>
    <submittedName>
        <fullName evidence="2">ATP-binding protein</fullName>
    </submittedName>
</protein>
<evidence type="ECO:0000313" key="2">
    <source>
        <dbReference type="EMBL" id="MFB9783722.1"/>
    </source>
</evidence>
<name>A0ABV5XQ13_9NOCA</name>
<keyword evidence="3" id="KW-1185">Reference proteome</keyword>
<organism evidence="2 3">
    <name type="scientific">Rhodococcus baikonurensis</name>
    <dbReference type="NCBI Taxonomy" id="172041"/>
    <lineage>
        <taxon>Bacteria</taxon>
        <taxon>Bacillati</taxon>
        <taxon>Actinomycetota</taxon>
        <taxon>Actinomycetes</taxon>
        <taxon>Mycobacteriales</taxon>
        <taxon>Nocardiaceae</taxon>
        <taxon>Rhodococcus</taxon>
        <taxon>Rhodococcus erythropolis group</taxon>
    </lineage>
</organism>